<sequence>MAASGACQASISIMRLLFSVIRTAAFSSPCRCMHEQIACHHLSFVQTSVVQQGLARSVNRVAQEEIGTERFVLVILSLYSPSAGHFGSTSLLPDALDFGITLKNKAEARKKITVLVFFDFAFIWDLTLG</sequence>
<dbReference type="EMBL" id="GBBM01007618">
    <property type="protein sequence ID" value="JAC27800.1"/>
    <property type="molecule type" value="mRNA"/>
</dbReference>
<feature type="non-terminal residue" evidence="2">
    <location>
        <position position="129"/>
    </location>
</feature>
<feature type="chain" id="PRO_5001518209" evidence="1">
    <location>
        <begin position="26"/>
        <end position="129"/>
    </location>
</feature>
<feature type="signal peptide" evidence="1">
    <location>
        <begin position="1"/>
        <end position="25"/>
    </location>
</feature>
<proteinExistence type="evidence at transcript level"/>
<evidence type="ECO:0000313" key="2">
    <source>
        <dbReference type="EMBL" id="JAC27800.1"/>
    </source>
</evidence>
<name>A0A023G4K5_AMBTT</name>
<evidence type="ECO:0000256" key="1">
    <source>
        <dbReference type="SAM" id="SignalP"/>
    </source>
</evidence>
<organism evidence="2">
    <name type="scientific">Amblyomma triste</name>
    <name type="common">Neotropical tick</name>
    <dbReference type="NCBI Taxonomy" id="251400"/>
    <lineage>
        <taxon>Eukaryota</taxon>
        <taxon>Metazoa</taxon>
        <taxon>Ecdysozoa</taxon>
        <taxon>Arthropoda</taxon>
        <taxon>Chelicerata</taxon>
        <taxon>Arachnida</taxon>
        <taxon>Acari</taxon>
        <taxon>Parasitiformes</taxon>
        <taxon>Ixodida</taxon>
        <taxon>Ixodoidea</taxon>
        <taxon>Ixodidae</taxon>
        <taxon>Amblyomminae</taxon>
        <taxon>Amblyomma</taxon>
    </lineage>
</organism>
<dbReference type="AlphaFoldDB" id="A0A023G4K5"/>
<reference evidence="2" key="1">
    <citation type="submission" date="2014-03" db="EMBL/GenBank/DDBJ databases">
        <title>The sialotranscriptome of Amblyomma triste, Amblyomma parvum and Amblyomma cajennense ticks, uncovered by 454-based RNA-seq.</title>
        <authorList>
            <person name="Garcia G.R."/>
            <person name="Gardinassi L.G."/>
            <person name="Ribeiro J.M."/>
            <person name="Anatriello E."/>
            <person name="Ferreira B.R."/>
            <person name="Moreira H.N."/>
            <person name="Mafra C."/>
            <person name="Olegario M.M."/>
            <person name="Szabo P.J."/>
            <person name="Miranda-Santos I.K."/>
            <person name="Maruyama S.R."/>
        </authorList>
    </citation>
    <scope>NUCLEOTIDE SEQUENCE</scope>
    <source>
        <strain evidence="2">Mato Grasso do Sul</strain>
        <tissue evidence="2">Salivary glands</tissue>
    </source>
</reference>
<accession>A0A023G4K5</accession>
<keyword evidence="1" id="KW-0732">Signal</keyword>
<protein>
    <submittedName>
        <fullName evidence="2">Putative secreted protein</fullName>
    </submittedName>
</protein>